<evidence type="ECO:0000256" key="2">
    <source>
        <dbReference type="ARBA" id="ARBA00022475"/>
    </source>
</evidence>
<feature type="domain" description="Glycosyltransferase RgtA/B/C/D-like" evidence="10">
    <location>
        <begin position="86"/>
        <end position="243"/>
    </location>
</feature>
<name>A0ABP9HEF4_9ACTN</name>
<comment type="caution">
    <text evidence="12">The sequence shown here is derived from an EMBL/GenBank/DDBJ whole genome shotgun (WGS) entry which is preliminary data.</text>
</comment>
<keyword evidence="3" id="KW-0328">Glycosyltransferase</keyword>
<proteinExistence type="predicted"/>
<feature type="region of interest" description="Disordered" evidence="8">
    <location>
        <begin position="1"/>
        <end position="25"/>
    </location>
</feature>
<evidence type="ECO:0000259" key="11">
    <source>
        <dbReference type="Pfam" id="PF24878"/>
    </source>
</evidence>
<organism evidence="12 13">
    <name type="scientific">Kineococcus glutinatus</name>
    <dbReference type="NCBI Taxonomy" id="1070872"/>
    <lineage>
        <taxon>Bacteria</taxon>
        <taxon>Bacillati</taxon>
        <taxon>Actinomycetota</taxon>
        <taxon>Actinomycetes</taxon>
        <taxon>Kineosporiales</taxon>
        <taxon>Kineosporiaceae</taxon>
        <taxon>Kineococcus</taxon>
    </lineage>
</organism>
<dbReference type="Pfam" id="PF24878">
    <property type="entry name" value="YkcB_C"/>
    <property type="match status" value="1"/>
</dbReference>
<feature type="region of interest" description="Disordered" evidence="8">
    <location>
        <begin position="526"/>
        <end position="593"/>
    </location>
</feature>
<feature type="compositionally biased region" description="Gly residues" evidence="8">
    <location>
        <begin position="530"/>
        <end position="593"/>
    </location>
</feature>
<evidence type="ECO:0000256" key="5">
    <source>
        <dbReference type="ARBA" id="ARBA00022692"/>
    </source>
</evidence>
<evidence type="ECO:0000256" key="7">
    <source>
        <dbReference type="ARBA" id="ARBA00023136"/>
    </source>
</evidence>
<evidence type="ECO:0000256" key="8">
    <source>
        <dbReference type="SAM" id="MobiDB-lite"/>
    </source>
</evidence>
<feature type="transmembrane region" description="Helical" evidence="9">
    <location>
        <begin position="230"/>
        <end position="251"/>
    </location>
</feature>
<feature type="transmembrane region" description="Helical" evidence="9">
    <location>
        <begin position="31"/>
        <end position="48"/>
    </location>
</feature>
<feature type="transmembrane region" description="Helical" evidence="9">
    <location>
        <begin position="161"/>
        <end position="178"/>
    </location>
</feature>
<feature type="transmembrane region" description="Helical" evidence="9">
    <location>
        <begin position="356"/>
        <end position="373"/>
    </location>
</feature>
<feature type="transmembrane region" description="Helical" evidence="9">
    <location>
        <begin position="465"/>
        <end position="486"/>
    </location>
</feature>
<sequence>MSVRTAATAAPPHPPSPLGGRVAPRSGPERLATTGLLALTALAYLWNLSANGWGNAFYAGAVQAMTKNWTAFFFGSADAGNTITVDKPPASLWVMALSARVFGLSSWSVLVPQALMGVAAVALLVAAVRRVSGPVAGLVAGLVLALTPVAVLMFRFDNPDAMLVLLLVAAAYAVVRALEGARTRWLLLAGALVGLAFLTKTAQALLPVPALALAYLWAAPTGLGRRIRQLLATGAALVVASGWWFAAAALWPAGSRPYIGGSTNGSAWQLAIGYNGLGRLFGEGFGGGAGGVRGALPEGAAAAYGAAPGAAPGAVQVAQGNGAVVERMGGFGGGGGGFGADAGWLRMFGSSVGGQVAWLLPAALLLLVAGVVLTRRLPRTDRVRASLVVWGGWTLVTAVTFSLMEGTFHQYYTVALAPGIAGLVGVGGAALWRRRDRAPWRAVLAVVVATTAVWSWVLLGRSADFVPWLRWVVLVAGCAAALGLLVRGARVAIAALATAVVVASLGPAAYAVETVRTAHTGSIPLAGPETAGGGFGGGRGAGGFPGGTAPGGTAPGGTAPGGTGGTGGAGGTGGGTGGGTTPGGTGGTGGMGGGQVSDDLVALLQAAGTDWSAATTSTSSSAELALASGTDVMGIGGFTGSDPAPTLARFQELVADGRIHYYVPGRGGPGGSSEIGTWVAENYTATTAGGQTVYDLTQPVS</sequence>
<dbReference type="InterPro" id="IPR038731">
    <property type="entry name" value="RgtA/B/C-like"/>
</dbReference>
<feature type="transmembrane region" description="Helical" evidence="9">
    <location>
        <begin position="107"/>
        <end position="128"/>
    </location>
</feature>
<dbReference type="PANTHER" id="PTHR33908:SF3">
    <property type="entry name" value="UNDECAPRENYL PHOSPHATE-ALPHA-4-AMINO-4-DEOXY-L-ARABINOSE ARABINOSYL TRANSFERASE"/>
    <property type="match status" value="1"/>
</dbReference>
<dbReference type="Proteomes" id="UP001501195">
    <property type="component" value="Unassembled WGS sequence"/>
</dbReference>
<accession>A0ABP9HEF4</accession>
<keyword evidence="5 9" id="KW-0812">Transmembrane</keyword>
<feature type="transmembrane region" description="Helical" evidence="9">
    <location>
        <begin position="206"/>
        <end position="223"/>
    </location>
</feature>
<gene>
    <name evidence="12" type="ORF">GCM10023225_09150</name>
</gene>
<keyword evidence="13" id="KW-1185">Reference proteome</keyword>
<evidence type="ECO:0000313" key="12">
    <source>
        <dbReference type="EMBL" id="GAA4968991.1"/>
    </source>
</evidence>
<protein>
    <recommendedName>
        <fullName evidence="14">4-amino-4-deoxy-L-arabinose transferase-like glycosyltransferase</fullName>
    </recommendedName>
</protein>
<feature type="transmembrane region" description="Helical" evidence="9">
    <location>
        <begin position="385"/>
        <end position="404"/>
    </location>
</feature>
<dbReference type="Pfam" id="PF13231">
    <property type="entry name" value="PMT_2"/>
    <property type="match status" value="1"/>
</dbReference>
<keyword evidence="6 9" id="KW-1133">Transmembrane helix</keyword>
<dbReference type="InterPro" id="IPR050297">
    <property type="entry name" value="LipidA_mod_glycosyltrf_83"/>
</dbReference>
<keyword evidence="7 9" id="KW-0472">Membrane</keyword>
<feature type="compositionally biased region" description="Low complexity" evidence="8">
    <location>
        <begin position="1"/>
        <end position="10"/>
    </location>
</feature>
<feature type="transmembrane region" description="Helical" evidence="9">
    <location>
        <begin position="185"/>
        <end position="200"/>
    </location>
</feature>
<dbReference type="InterPro" id="IPR056785">
    <property type="entry name" value="YkcA/B-like_C"/>
</dbReference>
<feature type="transmembrane region" description="Helical" evidence="9">
    <location>
        <begin position="410"/>
        <end position="432"/>
    </location>
</feature>
<evidence type="ECO:0000313" key="13">
    <source>
        <dbReference type="Proteomes" id="UP001501195"/>
    </source>
</evidence>
<reference evidence="13" key="1">
    <citation type="journal article" date="2019" name="Int. J. Syst. Evol. Microbiol.">
        <title>The Global Catalogue of Microorganisms (GCM) 10K type strain sequencing project: providing services to taxonomists for standard genome sequencing and annotation.</title>
        <authorList>
            <consortium name="The Broad Institute Genomics Platform"/>
            <consortium name="The Broad Institute Genome Sequencing Center for Infectious Disease"/>
            <person name="Wu L."/>
            <person name="Ma J."/>
        </authorList>
    </citation>
    <scope>NUCLEOTIDE SEQUENCE [LARGE SCALE GENOMIC DNA]</scope>
    <source>
        <strain evidence="13">JCM 18126</strain>
    </source>
</reference>
<evidence type="ECO:0008006" key="14">
    <source>
        <dbReference type="Google" id="ProtNLM"/>
    </source>
</evidence>
<evidence type="ECO:0000256" key="4">
    <source>
        <dbReference type="ARBA" id="ARBA00022679"/>
    </source>
</evidence>
<dbReference type="PANTHER" id="PTHR33908">
    <property type="entry name" value="MANNOSYLTRANSFERASE YKCB-RELATED"/>
    <property type="match status" value="1"/>
</dbReference>
<keyword evidence="4" id="KW-0808">Transferase</keyword>
<feature type="transmembrane region" description="Helical" evidence="9">
    <location>
        <begin position="135"/>
        <end position="155"/>
    </location>
</feature>
<feature type="transmembrane region" description="Helical" evidence="9">
    <location>
        <begin position="493"/>
        <end position="512"/>
    </location>
</feature>
<feature type="transmembrane region" description="Helical" evidence="9">
    <location>
        <begin position="439"/>
        <end position="459"/>
    </location>
</feature>
<feature type="domain" description="Putative mannosyltransferase YkcA/B-like C-terminal" evidence="11">
    <location>
        <begin position="602"/>
        <end position="682"/>
    </location>
</feature>
<evidence type="ECO:0000256" key="9">
    <source>
        <dbReference type="SAM" id="Phobius"/>
    </source>
</evidence>
<comment type="subcellular location">
    <subcellularLocation>
        <location evidence="1">Cell membrane</location>
        <topology evidence="1">Multi-pass membrane protein</topology>
    </subcellularLocation>
</comment>
<evidence type="ECO:0000256" key="3">
    <source>
        <dbReference type="ARBA" id="ARBA00022676"/>
    </source>
</evidence>
<evidence type="ECO:0000259" key="10">
    <source>
        <dbReference type="Pfam" id="PF13231"/>
    </source>
</evidence>
<dbReference type="RefSeq" id="WP_345711193.1">
    <property type="nucleotide sequence ID" value="NZ_BAABIL010000113.1"/>
</dbReference>
<evidence type="ECO:0000256" key="6">
    <source>
        <dbReference type="ARBA" id="ARBA00022989"/>
    </source>
</evidence>
<keyword evidence="2" id="KW-1003">Cell membrane</keyword>
<dbReference type="EMBL" id="BAABIL010000113">
    <property type="protein sequence ID" value="GAA4968991.1"/>
    <property type="molecule type" value="Genomic_DNA"/>
</dbReference>
<evidence type="ECO:0000256" key="1">
    <source>
        <dbReference type="ARBA" id="ARBA00004651"/>
    </source>
</evidence>